<proteinExistence type="predicted"/>
<evidence type="ECO:0000313" key="2">
    <source>
        <dbReference type="Proteomes" id="UP001162501"/>
    </source>
</evidence>
<reference evidence="1" key="1">
    <citation type="submission" date="2023-05" db="EMBL/GenBank/DDBJ databases">
        <authorList>
            <consortium name="ELIXIR-Norway"/>
        </authorList>
    </citation>
    <scope>NUCLEOTIDE SEQUENCE</scope>
</reference>
<evidence type="ECO:0000313" key="1">
    <source>
        <dbReference type="EMBL" id="CAI9713153.1"/>
    </source>
</evidence>
<protein>
    <submittedName>
        <fullName evidence="1">Uncharacterized protein</fullName>
    </submittedName>
</protein>
<gene>
    <name evidence="1" type="ORF">MRATA1EN3_LOCUS24366</name>
</gene>
<organism evidence="1 2">
    <name type="scientific">Rangifer tarandus platyrhynchus</name>
    <name type="common">Svalbard reindeer</name>
    <dbReference type="NCBI Taxonomy" id="3082113"/>
    <lineage>
        <taxon>Eukaryota</taxon>
        <taxon>Metazoa</taxon>
        <taxon>Chordata</taxon>
        <taxon>Craniata</taxon>
        <taxon>Vertebrata</taxon>
        <taxon>Euteleostomi</taxon>
        <taxon>Mammalia</taxon>
        <taxon>Eutheria</taxon>
        <taxon>Laurasiatheria</taxon>
        <taxon>Artiodactyla</taxon>
        <taxon>Ruminantia</taxon>
        <taxon>Pecora</taxon>
        <taxon>Cervidae</taxon>
        <taxon>Odocoileinae</taxon>
        <taxon>Rangifer</taxon>
    </lineage>
</organism>
<dbReference type="EMBL" id="OX596092">
    <property type="protein sequence ID" value="CAI9713153.1"/>
    <property type="molecule type" value="Genomic_DNA"/>
</dbReference>
<sequence length="194" mass="21122">MAACEERVDQRYTACIGCNRGHSGKAANARGRSFLHTKLALEACTMKGARSRARECGPGLQRPSPTTTMAGKGAKGTLMSWRMISQPTHTAVEGTSRSLHPAGPGEVWAQGEAISTLEITHEAHDDQSENGAMPSEATEKDHSLQQGNWRNQIQLVLTHVGYAVGLSSVWRFPYICCHNWGGTQWAQGRDHLRG</sequence>
<dbReference type="Proteomes" id="UP001162501">
    <property type="component" value="Chromosome 8"/>
</dbReference>
<accession>A0ACB0FJA4</accession>
<name>A0ACB0FJA4_RANTA</name>